<dbReference type="AlphaFoldDB" id="A0A8D8FS80"/>
<keyword evidence="2" id="KW-1133">Transmembrane helix</keyword>
<sequence>MPSRRGTKSSQLYSRLHCLACVCECVAPTITRVFLFLFSLSLPLFSHPPDVLLVFVLAHFTSLLDETKVKEPRDPSKASDIKISPGTNVDYQILGGCDEGPRPVVTICVESPKESPDTPDQKQLPSDDTVITMVDPEPIDVNLPRDTSNIFYDYEEPKEPKPAIIPPEVPPRAHVHPLHQQDLDKIEYDTARMSSSTSSATSNCSSGSSTTSGADGGAPECPRKTGEDLRRVS</sequence>
<feature type="compositionally biased region" description="Basic and acidic residues" evidence="1">
    <location>
        <begin position="221"/>
        <end position="233"/>
    </location>
</feature>
<feature type="transmembrane region" description="Helical" evidence="2">
    <location>
        <begin position="12"/>
        <end position="38"/>
    </location>
</feature>
<keyword evidence="2" id="KW-0472">Membrane</keyword>
<feature type="compositionally biased region" description="Low complexity" evidence="1">
    <location>
        <begin position="194"/>
        <end position="213"/>
    </location>
</feature>
<evidence type="ECO:0000313" key="3">
    <source>
        <dbReference type="EMBL" id="CAG6481706.1"/>
    </source>
</evidence>
<name>A0A8D8FS80_CULPI</name>
<reference evidence="3" key="1">
    <citation type="submission" date="2021-05" db="EMBL/GenBank/DDBJ databases">
        <authorList>
            <person name="Alioto T."/>
            <person name="Alioto T."/>
            <person name="Gomez Garrido J."/>
        </authorList>
    </citation>
    <scope>NUCLEOTIDE SEQUENCE</scope>
</reference>
<protein>
    <submittedName>
        <fullName evidence="3">(northern house mosquito) hypothetical protein</fullName>
    </submittedName>
</protein>
<proteinExistence type="predicted"/>
<accession>A0A8D8FS80</accession>
<evidence type="ECO:0000256" key="2">
    <source>
        <dbReference type="SAM" id="Phobius"/>
    </source>
</evidence>
<dbReference type="EMBL" id="HBUE01091300">
    <property type="protein sequence ID" value="CAG6481706.1"/>
    <property type="molecule type" value="Transcribed_RNA"/>
</dbReference>
<feature type="region of interest" description="Disordered" evidence="1">
    <location>
        <begin position="182"/>
        <end position="233"/>
    </location>
</feature>
<evidence type="ECO:0000256" key="1">
    <source>
        <dbReference type="SAM" id="MobiDB-lite"/>
    </source>
</evidence>
<keyword evidence="2" id="KW-0812">Transmembrane</keyword>
<organism evidence="3">
    <name type="scientific">Culex pipiens</name>
    <name type="common">House mosquito</name>
    <dbReference type="NCBI Taxonomy" id="7175"/>
    <lineage>
        <taxon>Eukaryota</taxon>
        <taxon>Metazoa</taxon>
        <taxon>Ecdysozoa</taxon>
        <taxon>Arthropoda</taxon>
        <taxon>Hexapoda</taxon>
        <taxon>Insecta</taxon>
        <taxon>Pterygota</taxon>
        <taxon>Neoptera</taxon>
        <taxon>Endopterygota</taxon>
        <taxon>Diptera</taxon>
        <taxon>Nematocera</taxon>
        <taxon>Culicoidea</taxon>
        <taxon>Culicidae</taxon>
        <taxon>Culicinae</taxon>
        <taxon>Culicini</taxon>
        <taxon>Culex</taxon>
        <taxon>Culex</taxon>
    </lineage>
</organism>